<dbReference type="InterPro" id="IPR029058">
    <property type="entry name" value="AB_hydrolase_fold"/>
</dbReference>
<dbReference type="EMBL" id="JBFMKM010000005">
    <property type="protein sequence ID" value="KAL1306161.1"/>
    <property type="molecule type" value="Genomic_DNA"/>
</dbReference>
<sequence length="354" mass="39672">MKFEPFLVDEAASSFMRRKSSYLFSQRDLPEPNADASSAFRRGSVLAAEFGTPLRRASVLVAEQQHLVQEKRLHPLITEVDYFSESEPESPESPAGPVKILMLHGYTQSGDFFSAKTRRIREGIKQTIESDLREQYPEGVEFFYPDAPLLNASGIPGYEGVGEKNEDLRGWFDINDMSFRGLEESLRWVMEYMRGIGPIHGIVGFSQGAALAVMIASLLEARQNPARLSSISSQQVAMDLQPPQGPLKFVVSMSGFRGTSDHYLGFYNPIIATPGMCIIAELDTMISEDISLMLVGSMFAPEVIRHKGGHYVPTDKKTIAAIIDFIRERLTNEPRREDSIQGDNSHSHFRKIEY</sequence>
<dbReference type="Gene3D" id="3.40.50.1820">
    <property type="entry name" value="alpha/beta hydrolase"/>
    <property type="match status" value="1"/>
</dbReference>
<dbReference type="GeneID" id="95977968"/>
<evidence type="ECO:0000259" key="3">
    <source>
        <dbReference type="Pfam" id="PF03959"/>
    </source>
</evidence>
<feature type="region of interest" description="Disordered" evidence="2">
    <location>
        <begin position="334"/>
        <end position="354"/>
    </location>
</feature>
<evidence type="ECO:0000256" key="2">
    <source>
        <dbReference type="SAM" id="MobiDB-lite"/>
    </source>
</evidence>
<accession>A0ABR3PJ48</accession>
<dbReference type="Proteomes" id="UP001562354">
    <property type="component" value="Unassembled WGS sequence"/>
</dbReference>
<dbReference type="PANTHER" id="PTHR48070">
    <property type="entry name" value="ESTERASE OVCA2"/>
    <property type="match status" value="1"/>
</dbReference>
<reference evidence="4 5" key="1">
    <citation type="submission" date="2024-07" db="EMBL/GenBank/DDBJ databases">
        <title>Draft sequence of the Neodothiora populina.</title>
        <authorList>
            <person name="Drown D.D."/>
            <person name="Schuette U.S."/>
            <person name="Buechlein A.B."/>
            <person name="Rusch D.R."/>
            <person name="Winton L.W."/>
            <person name="Adams G.A."/>
        </authorList>
    </citation>
    <scope>NUCLEOTIDE SEQUENCE [LARGE SCALE GENOMIC DNA]</scope>
    <source>
        <strain evidence="4 5">CPC 39397</strain>
    </source>
</reference>
<dbReference type="PANTHER" id="PTHR48070:SF6">
    <property type="entry name" value="ESTERASE OVCA2"/>
    <property type="match status" value="1"/>
</dbReference>
<dbReference type="RefSeq" id="XP_069202434.1">
    <property type="nucleotide sequence ID" value="XM_069343883.1"/>
</dbReference>
<dbReference type="SUPFAM" id="SSF53474">
    <property type="entry name" value="alpha/beta-Hydrolases"/>
    <property type="match status" value="1"/>
</dbReference>
<gene>
    <name evidence="4" type="ORF">AAFC00_004268</name>
</gene>
<dbReference type="Pfam" id="PF03959">
    <property type="entry name" value="FSH1"/>
    <property type="match status" value="1"/>
</dbReference>
<comment type="caution">
    <text evidence="4">The sequence shown here is derived from an EMBL/GenBank/DDBJ whole genome shotgun (WGS) entry which is preliminary data.</text>
</comment>
<evidence type="ECO:0000313" key="4">
    <source>
        <dbReference type="EMBL" id="KAL1306161.1"/>
    </source>
</evidence>
<dbReference type="InterPro" id="IPR050593">
    <property type="entry name" value="LovG"/>
</dbReference>
<keyword evidence="5" id="KW-1185">Reference proteome</keyword>
<dbReference type="InterPro" id="IPR005645">
    <property type="entry name" value="FSH-like_dom"/>
</dbReference>
<organism evidence="4 5">
    <name type="scientific">Neodothiora populina</name>
    <dbReference type="NCBI Taxonomy" id="2781224"/>
    <lineage>
        <taxon>Eukaryota</taxon>
        <taxon>Fungi</taxon>
        <taxon>Dikarya</taxon>
        <taxon>Ascomycota</taxon>
        <taxon>Pezizomycotina</taxon>
        <taxon>Dothideomycetes</taxon>
        <taxon>Dothideomycetidae</taxon>
        <taxon>Dothideales</taxon>
        <taxon>Dothioraceae</taxon>
        <taxon>Neodothiora</taxon>
    </lineage>
</organism>
<protein>
    <recommendedName>
        <fullName evidence="3">Serine hydrolase domain-containing protein</fullName>
    </recommendedName>
</protein>
<name>A0ABR3PJ48_9PEZI</name>
<evidence type="ECO:0000256" key="1">
    <source>
        <dbReference type="ARBA" id="ARBA00022801"/>
    </source>
</evidence>
<keyword evidence="1" id="KW-0378">Hydrolase</keyword>
<feature type="domain" description="Serine hydrolase" evidence="3">
    <location>
        <begin position="97"/>
        <end position="321"/>
    </location>
</feature>
<proteinExistence type="predicted"/>
<evidence type="ECO:0000313" key="5">
    <source>
        <dbReference type="Proteomes" id="UP001562354"/>
    </source>
</evidence>